<keyword evidence="2" id="KW-1133">Transmembrane helix</keyword>
<dbReference type="Proteomes" id="UP000008152">
    <property type="component" value="Chromosome I"/>
</dbReference>
<organism evidence="3 4">
    <name type="scientific">Vibrio campbellii (strain ATCC BAA-1116)</name>
    <dbReference type="NCBI Taxonomy" id="2902295"/>
    <lineage>
        <taxon>Bacteria</taxon>
        <taxon>Pseudomonadati</taxon>
        <taxon>Pseudomonadota</taxon>
        <taxon>Gammaproteobacteria</taxon>
        <taxon>Vibrionales</taxon>
        <taxon>Vibrionaceae</taxon>
        <taxon>Vibrio</taxon>
    </lineage>
</organism>
<dbReference type="AlphaFoldDB" id="A7MYB5"/>
<keyword evidence="2" id="KW-0812">Transmembrane</keyword>
<reference evidence="3 4" key="1">
    <citation type="submission" date="2007-08" db="EMBL/GenBank/DDBJ databases">
        <authorList>
            <consortium name="The Vibrio harveyi Genome Sequencing Project"/>
            <person name="Bassler B."/>
            <person name="Clifton S.W."/>
            <person name="Fulton L."/>
            <person name="Delehaunty K."/>
            <person name="Fronick C."/>
            <person name="Harrison M."/>
            <person name="Markivic C."/>
            <person name="Fulton R."/>
            <person name="Tin-Wollam A.-M."/>
            <person name="Shah N."/>
            <person name="Pepin K."/>
            <person name="Nash W."/>
            <person name="Thiruvilangam P."/>
            <person name="Bhonagiri V."/>
            <person name="Waters C."/>
            <person name="Tu K.C."/>
            <person name="Irgon J."/>
            <person name="Wilson R.K."/>
        </authorList>
    </citation>
    <scope>NUCLEOTIDE SEQUENCE [LARGE SCALE GENOMIC DNA]</scope>
    <source>
        <strain evidence="4">ATCC BAA-1116 / BB120</strain>
    </source>
</reference>
<proteinExistence type="predicted"/>
<evidence type="ECO:0000313" key="3">
    <source>
        <dbReference type="EMBL" id="ABU70181.1"/>
    </source>
</evidence>
<dbReference type="RefSeq" id="WP_012127172.1">
    <property type="nucleotide sequence ID" value="NC_009783.1"/>
</dbReference>
<sequence>MFWDSSRLFIRLIGFLCLLLAQPLHATILSSALLNEAQQLAEIEPSQAKQAAKNYLLQRELTERQENGSPSAMSREETDRSIRTPSSTIEAHKIIAQADYAMGNIRSAINNLDEAKRLAKEYQLPYMNLDVQLMRNQMIWMYDKNYATAEEKLDQIEKQIEEANPVLQRTDSVRYRLVMQRALLAANSGNSVNAERLYAKAKTMLEDNRSDLTLIDYHTAVGEFYLNNKKYNLALSELLYGYWQSIENDSGARLAKVNRLLARLFQERRVYDKAIEYLSQAADFYDSYPSSPILADVLEQMGDTYFYQGKFNLALVHYFNVLDHDSTSKNINRIIKIRLSLAATYLQLYNYALAEQYLDRARDLLEYADLPQLEAKAALLQSGLAYHQNDSKDVIVNAKKALDLIEKAPDETGFIKQQSYRLLGLGYEQAGEYQLSLQAYKKYTSLVRLEQKQLNQISEDAFRQQKEFAEQSIHYVGQAEKLIQVSMEHRKFQKISFALFIIVLVMFLFIMRRGVIMQRQTTEIKKLRDDLFTHSRSRLRNLRMLNAKLSRSLKKSSDTFEQWQMGELIHEPLNDRLRFVMIDLPFLRSMYVQHGYKAGLELERAFGEFLAERIQKPTRLYHFSDANLLYIEPNADRDASAEETFNKFQTWVDEFATKHDVNRIIRMGISDYPFLPRAYTAINDEELLDLLLLATHIARKVSLKDRHSHWVFLKAIDNAPAASFATGDIRTACQHAINQGLIKIHSSYKNEDDIKKILKNG</sequence>
<protein>
    <submittedName>
        <fullName evidence="3">Uncharacterized protein</fullName>
    </submittedName>
</protein>
<dbReference type="InterPro" id="IPR019734">
    <property type="entry name" value="TPR_rpt"/>
</dbReference>
<dbReference type="PATRIC" id="fig|338187.25.peg.1438"/>
<dbReference type="Gene3D" id="1.25.40.10">
    <property type="entry name" value="Tetratricopeptide repeat domain"/>
    <property type="match status" value="2"/>
</dbReference>
<keyword evidence="2" id="KW-0472">Membrane</keyword>
<evidence type="ECO:0000256" key="2">
    <source>
        <dbReference type="SAM" id="Phobius"/>
    </source>
</evidence>
<dbReference type="KEGG" id="vha:VIBHAR_01192"/>
<dbReference type="InterPro" id="IPR011990">
    <property type="entry name" value="TPR-like_helical_dom_sf"/>
</dbReference>
<gene>
    <name evidence="3" type="ordered locus">VIBHAR_01192</name>
</gene>
<feature type="transmembrane region" description="Helical" evidence="2">
    <location>
        <begin position="495"/>
        <end position="511"/>
    </location>
</feature>
<evidence type="ECO:0000313" key="4">
    <source>
        <dbReference type="Proteomes" id="UP000008152"/>
    </source>
</evidence>
<dbReference type="EMBL" id="CP000789">
    <property type="protein sequence ID" value="ABU70181.1"/>
    <property type="molecule type" value="Genomic_DNA"/>
</dbReference>
<dbReference type="SUPFAM" id="SSF48452">
    <property type="entry name" value="TPR-like"/>
    <property type="match status" value="2"/>
</dbReference>
<name>A7MYB5_VIBC1</name>
<dbReference type="SMART" id="SM00028">
    <property type="entry name" value="TPR"/>
    <property type="match status" value="6"/>
</dbReference>
<accession>A7MYB5</accession>
<feature type="region of interest" description="Disordered" evidence="1">
    <location>
        <begin position="63"/>
        <end position="86"/>
    </location>
</feature>
<evidence type="ECO:0000256" key="1">
    <source>
        <dbReference type="SAM" id="MobiDB-lite"/>
    </source>
</evidence>